<dbReference type="KEGG" id="scc:Spico_1186"/>
<evidence type="ECO:0000259" key="1">
    <source>
        <dbReference type="Pfam" id="PF00583"/>
    </source>
</evidence>
<dbReference type="Pfam" id="PF00583">
    <property type="entry name" value="Acetyltransf_1"/>
    <property type="match status" value="1"/>
</dbReference>
<protein>
    <submittedName>
        <fullName evidence="2">GCN5-related N-acetyltransferase</fullName>
    </submittedName>
</protein>
<dbReference type="SUPFAM" id="SSF55729">
    <property type="entry name" value="Acyl-CoA N-acyltransferases (Nat)"/>
    <property type="match status" value="1"/>
</dbReference>
<proteinExistence type="predicted"/>
<evidence type="ECO:0000313" key="3">
    <source>
        <dbReference type="Proteomes" id="UP000007939"/>
    </source>
</evidence>
<dbReference type="CDD" id="cd04301">
    <property type="entry name" value="NAT_SF"/>
    <property type="match status" value="1"/>
</dbReference>
<reference evidence="3" key="1">
    <citation type="submission" date="2011-04" db="EMBL/GenBank/DDBJ databases">
        <title>The complete genome of Spirochaeta coccoides DSM 17374.</title>
        <authorList>
            <person name="Lucas S."/>
            <person name="Copeland A."/>
            <person name="Lapidus A."/>
            <person name="Bruce D."/>
            <person name="Goodwin L."/>
            <person name="Pitluck S."/>
            <person name="Peters L."/>
            <person name="Kyrpides N."/>
            <person name="Mavromatis K."/>
            <person name="Pagani I."/>
            <person name="Ivanova N."/>
            <person name="Ovchinnikova G."/>
            <person name="Lu M."/>
            <person name="Detter J.C."/>
            <person name="Tapia R."/>
            <person name="Han C."/>
            <person name="Land M."/>
            <person name="Hauser L."/>
            <person name="Markowitz V."/>
            <person name="Cheng J.-F."/>
            <person name="Hugenholtz P."/>
            <person name="Woyke T."/>
            <person name="Wu D."/>
            <person name="Spring S."/>
            <person name="Schroeder M."/>
            <person name="Brambilla E."/>
            <person name="Klenk H.-P."/>
            <person name="Eisen J.A."/>
        </authorList>
    </citation>
    <scope>NUCLEOTIDE SEQUENCE [LARGE SCALE GENOMIC DNA]</scope>
    <source>
        <strain evidence="3">ATCC BAA-1237 / DSM 17374 / SPN1</strain>
    </source>
</reference>
<dbReference type="HOGENOM" id="CLU_073846_0_0_12"/>
<dbReference type="Pfam" id="PF03682">
    <property type="entry name" value="UPF0158"/>
    <property type="match status" value="1"/>
</dbReference>
<dbReference type="InterPro" id="IPR000182">
    <property type="entry name" value="GNAT_dom"/>
</dbReference>
<dbReference type="Gene3D" id="3.40.630.30">
    <property type="match status" value="1"/>
</dbReference>
<dbReference type="eggNOG" id="COG0456">
    <property type="taxonomic scope" value="Bacteria"/>
</dbReference>
<keyword evidence="3" id="KW-1185">Reference proteome</keyword>
<dbReference type="AlphaFoldDB" id="F4GL59"/>
<accession>F4GL59</accession>
<organism evidence="2 3">
    <name type="scientific">Parasphaerochaeta coccoides (strain ATCC BAA-1237 / DSM 17374 / SPN1)</name>
    <name type="common">Sphaerochaeta coccoides</name>
    <dbReference type="NCBI Taxonomy" id="760011"/>
    <lineage>
        <taxon>Bacteria</taxon>
        <taxon>Pseudomonadati</taxon>
        <taxon>Spirochaetota</taxon>
        <taxon>Spirochaetia</taxon>
        <taxon>Spirochaetales</taxon>
        <taxon>Sphaerochaetaceae</taxon>
        <taxon>Parasphaerochaeta</taxon>
    </lineage>
</organism>
<dbReference type="STRING" id="760011.Spico_1186"/>
<feature type="domain" description="N-acetyltransferase" evidence="1">
    <location>
        <begin position="201"/>
        <end position="272"/>
    </location>
</feature>
<reference evidence="2 3" key="2">
    <citation type="journal article" date="2012" name="Stand. Genomic Sci.">
        <title>Complete genome sequence of the termite hindgut bacterium Spirochaeta coccoides type strain (SPN1(T)), reclassification in the genus Sphaerochaeta as Sphaerochaeta coccoides comb. nov. and emendations of the family Spirochaetaceae and the genus Sphaerochaeta.</title>
        <authorList>
            <person name="Abt B."/>
            <person name="Han C."/>
            <person name="Scheuner C."/>
            <person name="Lu M."/>
            <person name="Lapidus A."/>
            <person name="Nolan M."/>
            <person name="Lucas S."/>
            <person name="Hammon N."/>
            <person name="Deshpande S."/>
            <person name="Cheng J.F."/>
            <person name="Tapia R."/>
            <person name="Goodwin L.A."/>
            <person name="Pitluck S."/>
            <person name="Liolios K."/>
            <person name="Pagani I."/>
            <person name="Ivanova N."/>
            <person name="Mavromatis K."/>
            <person name="Mikhailova N."/>
            <person name="Huntemann M."/>
            <person name="Pati A."/>
            <person name="Chen A."/>
            <person name="Palaniappan K."/>
            <person name="Land M."/>
            <person name="Hauser L."/>
            <person name="Brambilla E.M."/>
            <person name="Rohde M."/>
            <person name="Spring S."/>
            <person name="Gronow S."/>
            <person name="Goker M."/>
            <person name="Woyke T."/>
            <person name="Bristow J."/>
            <person name="Eisen J.A."/>
            <person name="Markowitz V."/>
            <person name="Hugenholtz P."/>
            <person name="Kyrpides N.C."/>
            <person name="Klenk H.P."/>
            <person name="Detter J.C."/>
        </authorList>
    </citation>
    <scope>NUCLEOTIDE SEQUENCE [LARGE SCALE GENOMIC DNA]</scope>
    <source>
        <strain evidence="3">ATCC BAA-1237 / DSM 17374 / SPN1</strain>
    </source>
</reference>
<dbReference type="RefSeq" id="WP_013739794.1">
    <property type="nucleotide sequence ID" value="NC_015436.1"/>
</dbReference>
<dbReference type="EMBL" id="CP002659">
    <property type="protein sequence ID" value="AEC02399.1"/>
    <property type="molecule type" value="Genomic_DNA"/>
</dbReference>
<dbReference type="Proteomes" id="UP000007939">
    <property type="component" value="Chromosome"/>
</dbReference>
<evidence type="ECO:0000313" key="2">
    <source>
        <dbReference type="EMBL" id="AEC02399.1"/>
    </source>
</evidence>
<dbReference type="InterPro" id="IPR016181">
    <property type="entry name" value="Acyl_CoA_acyltransferase"/>
</dbReference>
<gene>
    <name evidence="2" type="ordered locus">Spico_1186</name>
</gene>
<sequence length="319" mass="36712">MNQKIPGQDVPASYSLPLFTDELLYQLVFSMEDQDNEYLLDMATGEIIFEDNADEDKPERYLSLPPWGPADGFRIMEKFVASLRNPIHREQLKMILQSGKGVFRQFKDALHSMPPLERLWYYFKDKEIMNVISLWYERQGEVVRLSRLELEIDDDARDLLLSDFIIVQADEGHEAYLTRAVAQMGEELGGMPHGECLAARLMQLWAEIPEKQALVAMADGGEPAGFLAWWTDEKGTARIIGYRVEPEYRGMGLFRLLFDHMNRLVARSGCFTVVMPMMGDGLKLSRMFDDVSYTVSAMEIVMRVHDWNEKVKSSEEAYV</sequence>
<dbReference type="OrthoDB" id="367880at2"/>
<dbReference type="GO" id="GO:0016747">
    <property type="term" value="F:acyltransferase activity, transferring groups other than amino-acyl groups"/>
    <property type="evidence" value="ECO:0007669"/>
    <property type="project" value="InterPro"/>
</dbReference>
<dbReference type="InterPro" id="IPR005361">
    <property type="entry name" value="UPF0158"/>
</dbReference>
<name>F4GL59_PARC1</name>